<gene>
    <name evidence="3" type="ORF">C2845_PM12G20000</name>
</gene>
<comment type="caution">
    <text evidence="3">The sequence shown here is derived from an EMBL/GenBank/DDBJ whole genome shotgun (WGS) entry which is preliminary data.</text>
</comment>
<dbReference type="Pfam" id="PF21053">
    <property type="entry name" value="BFA1_C"/>
    <property type="match status" value="1"/>
</dbReference>
<dbReference type="STRING" id="4540.A0A3L6QJ09"/>
<dbReference type="FunFam" id="2.40.128.20:FF:000017">
    <property type="entry name" value="OsWRKY4 family protein"/>
    <property type="match status" value="1"/>
</dbReference>
<sequence length="459" mass="51094">MAETFAGLRIVASAVPQPQTLHRRLLRAALRKSPFWGGRLRARAAVAGPPEVDDDDAMSIDNLHRFFDLNIGRWNGSFYQFDAHGRVLQDISTRLSVSTYGEDDLISLLQSLYIKQASSKISVVDEDDSESEWVEYKIKETNMFTVDKYQQIGFFPEEKAFALRYQTAGMLETVLRVGVLGEDDTGEESPKNLKIPSRKPSIVCENCLYSLEGNGRVRAFHIMDPKGVLDTLLVFHEKQGVPQALIDSSIDPESASSDRINALLGRWEGRSVTKRSGVYGATLAEADTVVVLEMDSNGQLIQDTISTKSGTSTTTTVNWTGSASNNLLQFDGGYEMTLLPGGMYMGYPSDISKCVAQLDSFHLEFCWMESPGKRQRLVRTYDSAGLAVSSTYFLESKVAVNWLVRRSAAEMGRYRLKSGRALHPHTGHSFVVARAERNSRDDDLDSWVRVGVRSDQFGL</sequence>
<dbReference type="Pfam" id="PF12204">
    <property type="entry name" value="DUF3598_N"/>
    <property type="match status" value="1"/>
</dbReference>
<dbReference type="InterPro" id="IPR022017">
    <property type="entry name" value="BFA1-like_DUF3598"/>
</dbReference>
<evidence type="ECO:0000259" key="1">
    <source>
        <dbReference type="Pfam" id="PF12204"/>
    </source>
</evidence>
<dbReference type="InterPro" id="IPR012674">
    <property type="entry name" value="Calycin"/>
</dbReference>
<dbReference type="OrthoDB" id="1908268at2759"/>
<dbReference type="GO" id="GO:0010020">
    <property type="term" value="P:chloroplast fission"/>
    <property type="evidence" value="ECO:0007669"/>
    <property type="project" value="TreeGrafter"/>
</dbReference>
<organism evidence="3 4">
    <name type="scientific">Panicum miliaceum</name>
    <name type="common">Proso millet</name>
    <name type="synonym">Broomcorn millet</name>
    <dbReference type="NCBI Taxonomy" id="4540"/>
    <lineage>
        <taxon>Eukaryota</taxon>
        <taxon>Viridiplantae</taxon>
        <taxon>Streptophyta</taxon>
        <taxon>Embryophyta</taxon>
        <taxon>Tracheophyta</taxon>
        <taxon>Spermatophyta</taxon>
        <taxon>Magnoliopsida</taxon>
        <taxon>Liliopsida</taxon>
        <taxon>Poales</taxon>
        <taxon>Poaceae</taxon>
        <taxon>PACMAD clade</taxon>
        <taxon>Panicoideae</taxon>
        <taxon>Panicodae</taxon>
        <taxon>Paniceae</taxon>
        <taxon>Panicinae</taxon>
        <taxon>Panicum</taxon>
        <taxon>Panicum sect. Panicum</taxon>
    </lineage>
</organism>
<dbReference type="PANTHER" id="PTHR33404">
    <property type="entry name" value="CELL DIVISION TOPOLOGICAL SPECIFICITY FACTOR HOMOLOG, CHLOROPLASTIC"/>
    <property type="match status" value="1"/>
</dbReference>
<dbReference type="SUPFAM" id="SSF50814">
    <property type="entry name" value="Lipocalins"/>
    <property type="match status" value="2"/>
</dbReference>
<name>A0A3L6QJ09_PANMI</name>
<dbReference type="EMBL" id="PQIB02000012">
    <property type="protein sequence ID" value="RLM80564.1"/>
    <property type="molecule type" value="Genomic_DNA"/>
</dbReference>
<dbReference type="InterPro" id="IPR048378">
    <property type="entry name" value="BFA1-like_C"/>
</dbReference>
<proteinExistence type="predicted"/>
<dbReference type="PANTHER" id="PTHR33404:SF3">
    <property type="entry name" value="NMDA RECEPTOR SUBUNIT EPSILON-1, PUTATIVE (DUF3598)-RELATED"/>
    <property type="match status" value="1"/>
</dbReference>
<protein>
    <submittedName>
        <fullName evidence="3">Uncharacterized protein</fullName>
    </submittedName>
</protein>
<keyword evidence="4" id="KW-1185">Reference proteome</keyword>
<dbReference type="AlphaFoldDB" id="A0A3L6QJ09"/>
<evidence type="ECO:0000313" key="3">
    <source>
        <dbReference type="EMBL" id="RLM80564.1"/>
    </source>
</evidence>
<reference evidence="4" key="1">
    <citation type="journal article" date="2019" name="Nat. Commun.">
        <title>The genome of broomcorn millet.</title>
        <authorList>
            <person name="Zou C."/>
            <person name="Miki D."/>
            <person name="Li D."/>
            <person name="Tang Q."/>
            <person name="Xiao L."/>
            <person name="Rajput S."/>
            <person name="Deng P."/>
            <person name="Jia W."/>
            <person name="Huang R."/>
            <person name="Zhang M."/>
            <person name="Sun Y."/>
            <person name="Hu J."/>
            <person name="Fu X."/>
            <person name="Schnable P.S."/>
            <person name="Li F."/>
            <person name="Zhang H."/>
            <person name="Feng B."/>
            <person name="Zhu X."/>
            <person name="Liu R."/>
            <person name="Schnable J.C."/>
            <person name="Zhu J.-K."/>
            <person name="Zhang H."/>
        </authorList>
    </citation>
    <scope>NUCLEOTIDE SEQUENCE [LARGE SCALE GENOMIC DNA]</scope>
</reference>
<feature type="domain" description="Biogenesis factor required for ATP synthase 1-like C-terminal" evidence="2">
    <location>
        <begin position="260"/>
        <end position="398"/>
    </location>
</feature>
<evidence type="ECO:0000259" key="2">
    <source>
        <dbReference type="Pfam" id="PF21053"/>
    </source>
</evidence>
<evidence type="ECO:0000313" key="4">
    <source>
        <dbReference type="Proteomes" id="UP000275267"/>
    </source>
</evidence>
<dbReference type="Proteomes" id="UP000275267">
    <property type="component" value="Unassembled WGS sequence"/>
</dbReference>
<feature type="domain" description="DUF3598" evidence="1">
    <location>
        <begin position="61"/>
        <end position="239"/>
    </location>
</feature>
<dbReference type="Gene3D" id="2.40.128.20">
    <property type="match status" value="2"/>
</dbReference>
<dbReference type="FunFam" id="2.40.128.20:FF:000013">
    <property type="entry name" value="OsWRKY4 family protein"/>
    <property type="match status" value="1"/>
</dbReference>
<accession>A0A3L6QJ09</accession>